<feature type="domain" description="Heterokaryon incompatibility" evidence="1">
    <location>
        <begin position="223"/>
        <end position="382"/>
    </location>
</feature>
<name>A0A1Y2M4V6_EPING</name>
<dbReference type="Proteomes" id="UP000193240">
    <property type="component" value="Unassembled WGS sequence"/>
</dbReference>
<organism evidence="2 3">
    <name type="scientific">Epicoccum nigrum</name>
    <name type="common">Soil fungus</name>
    <name type="synonym">Epicoccum purpurascens</name>
    <dbReference type="NCBI Taxonomy" id="105696"/>
    <lineage>
        <taxon>Eukaryota</taxon>
        <taxon>Fungi</taxon>
        <taxon>Dikarya</taxon>
        <taxon>Ascomycota</taxon>
        <taxon>Pezizomycotina</taxon>
        <taxon>Dothideomycetes</taxon>
        <taxon>Pleosporomycetidae</taxon>
        <taxon>Pleosporales</taxon>
        <taxon>Pleosporineae</taxon>
        <taxon>Didymellaceae</taxon>
        <taxon>Epicoccum</taxon>
    </lineage>
</organism>
<dbReference type="STRING" id="105696.A0A1Y2M4V6"/>
<dbReference type="PANTHER" id="PTHR33112">
    <property type="entry name" value="DOMAIN PROTEIN, PUTATIVE-RELATED"/>
    <property type="match status" value="1"/>
</dbReference>
<evidence type="ECO:0000313" key="3">
    <source>
        <dbReference type="Proteomes" id="UP000193240"/>
    </source>
</evidence>
<protein>
    <recommendedName>
        <fullName evidence="1">Heterokaryon incompatibility domain-containing protein</fullName>
    </recommendedName>
</protein>
<dbReference type="InterPro" id="IPR010730">
    <property type="entry name" value="HET"/>
</dbReference>
<dbReference type="EMBL" id="KZ107841">
    <property type="protein sequence ID" value="OSS51042.1"/>
    <property type="molecule type" value="Genomic_DNA"/>
</dbReference>
<evidence type="ECO:0000259" key="1">
    <source>
        <dbReference type="Pfam" id="PF06985"/>
    </source>
</evidence>
<reference evidence="2 3" key="1">
    <citation type="journal article" date="2017" name="Genome Announc.">
        <title>Genome sequence of the saprophytic ascomycete Epicoccum nigrum ICMP 19927 strain isolated from New Zealand.</title>
        <authorList>
            <person name="Fokin M."/>
            <person name="Fleetwood D."/>
            <person name="Weir B.S."/>
            <person name="Villas-Boas S.G."/>
        </authorList>
    </citation>
    <scope>NUCLEOTIDE SEQUENCE [LARGE SCALE GENOMIC DNA]</scope>
    <source>
        <strain evidence="2 3">ICMP 19927</strain>
    </source>
</reference>
<gene>
    <name evidence="2" type="ORF">B5807_04492</name>
</gene>
<accession>A0A1Y2M4V6</accession>
<dbReference type="AlphaFoldDB" id="A0A1Y2M4V6"/>
<evidence type="ECO:0000313" key="2">
    <source>
        <dbReference type="EMBL" id="OSS51042.1"/>
    </source>
</evidence>
<dbReference type="PANTHER" id="PTHR33112:SF9">
    <property type="entry name" value="HETEROKARYON INCOMPATIBILITY DOMAIN-CONTAINING PROTEIN"/>
    <property type="match status" value="1"/>
</dbReference>
<proteinExistence type="predicted"/>
<dbReference type="OMA" id="CANDEED"/>
<sequence>MAENILCNICLDLVFWRDDEIWDAGYRLIRTFNDMQTSTSTSVCPFCGAFVEQILNENFPALACVWVRFDVERSIRPHERQISIMILDRSDGEGPIGNFDGDNAEGKMFVHARKSDFGEELDRYEEAGKIIGRWITRWKSPNLDDEFARPDWSSGVMDMDNRFQPIDEWLTECIDGRHEEHRACHDITIPGYPRRLLDLRDVATAGCVILVETVNWSDPLPDYTTLSHCWGGVDGPRPLKTTSSNLDAHKHGIPMGELPKTFRDAVTIALRIGISWLWIDSLCIVQDDTEDWESEAGRMAAVYENSFLTIAATSSTDCEGGCDLGSWEAVVIEGMTPLSFETRYEGSEPGSGQKIKLKRTKTPWRKQSRIPALHTRGWALQEASLSRRILHMADHHMIWQCRQRFDQEVVDVRLSGMDGDAFRRYGFLLNARIGSVDDPTWRALRYITKDPTALYNDMWWTIVKSYALREFTYPSDRLPALAGMVEHYSKKLQDVALLGLWKNTIAFDLAWSIARGELPIERALPTWTWLSSPGVLVPSYHYPDVLKPITLDGWNIEWERQPYVSKLLRGTLQVSSKVLRIGLKNSVCSAKDVQAKLLELIAKENPPIPVEFAVQFQSDILQVYTTEPELQLTYLLLYIWSDSWGRKTKAVFLALLPSPRDPSMYVRIGVGSIEYRWPVKDDGEDDGEDDEFVDLFLGTWKHASLSLC</sequence>
<dbReference type="InParanoid" id="A0A1Y2M4V6"/>
<dbReference type="Pfam" id="PF06985">
    <property type="entry name" value="HET"/>
    <property type="match status" value="1"/>
</dbReference>
<keyword evidence="3" id="KW-1185">Reference proteome</keyword>